<reference evidence="14" key="3">
    <citation type="submission" date="2019-03" db="EMBL/GenBank/DDBJ databases">
        <title>Complete genome of Methylacidiphilum kamchatkense Kam1.</title>
        <authorList>
            <person name="Kruse T."/>
            <person name="Murarilal Ratnadevi C."/>
            <person name="Erikstad H.-A."/>
            <person name="Birkeland N.-K."/>
        </authorList>
    </citation>
    <scope>NUCLEOTIDE SEQUENCE [LARGE SCALE GENOMIC DNA]</scope>
    <source>
        <strain evidence="14">kam1</strain>
    </source>
</reference>
<dbReference type="STRING" id="1202785.A946_06065"/>
<sequence>MLAKRIIPCLDVHAGRVTRGKKFGRAELGELTDVGDPTLLALKYNEEGADEIVFYDITASHEGRGVLLNVLESVARRCFIPITAGGGIRTLEDIRQVLLSGADKVSLNTAALENPSLIEDGAKKFGSQCIVLSIDAKRKQTNVWKVFSHGGRKETPWEVVSWAMKGVELGAGEIVINSIDADGMKEGYDIDLIRSLSHRVSVPVVASGGAGKMEDFALALEIGQADAVLAAGVFHRGEIQIAELKKYLKERGLAIRI</sequence>
<evidence type="ECO:0000313" key="12">
    <source>
        <dbReference type="EMBL" id="QDQ43273.1"/>
    </source>
</evidence>
<reference evidence="12" key="2">
    <citation type="journal article" date="2019" name="BMC Genomics">
        <title>Complete genome sequence analysis of the thermoacidophilic verrucomicrobial methanotroph 'Candidatus Methylacidiphilum kamchatkense' strain Kam1 and comparison with its closest relatives.</title>
        <authorList>
            <person name="Kruse T."/>
            <person name="Ratnadevi C.M."/>
            <person name="Erikstad H.A."/>
            <person name="Birkeland N.K."/>
        </authorList>
    </citation>
    <scope>NUCLEOTIDE SEQUENCE</scope>
    <source>
        <strain evidence="12">Kam1</strain>
    </source>
</reference>
<dbReference type="GO" id="GO:0016829">
    <property type="term" value="F:lyase activity"/>
    <property type="evidence" value="ECO:0007669"/>
    <property type="project" value="UniProtKB-KW"/>
</dbReference>
<dbReference type="Proteomes" id="UP000315925">
    <property type="component" value="Chromosome"/>
</dbReference>
<keyword evidence="6 9" id="KW-0456">Lyase</keyword>
<evidence type="ECO:0000256" key="2">
    <source>
        <dbReference type="ARBA" id="ARBA00009667"/>
    </source>
</evidence>
<dbReference type="RefSeq" id="WP_039721430.1">
    <property type="nucleotide sequence ID" value="NZ_CP037899.1"/>
</dbReference>
<dbReference type="PANTHER" id="PTHR21235">
    <property type="entry name" value="IMIDAZOLE GLYCEROL PHOSPHATE SYNTHASE SUBUNIT HISF/H IGP SYNTHASE SUBUNIT HISF/H"/>
    <property type="match status" value="1"/>
</dbReference>
<dbReference type="EC" id="4.3.2.10" evidence="9"/>
<dbReference type="InterPro" id="IPR013785">
    <property type="entry name" value="Aldolase_TIM"/>
</dbReference>
<evidence type="ECO:0000313" key="11">
    <source>
        <dbReference type="EMBL" id="KIE58458.1"/>
    </source>
</evidence>
<dbReference type="AlphaFoldDB" id="A0A0C1URI3"/>
<dbReference type="Pfam" id="PF00977">
    <property type="entry name" value="His_biosynth"/>
    <property type="match status" value="1"/>
</dbReference>
<dbReference type="SUPFAM" id="SSF51366">
    <property type="entry name" value="Ribulose-phoshate binding barrel"/>
    <property type="match status" value="1"/>
</dbReference>
<dbReference type="GO" id="GO:0000107">
    <property type="term" value="F:imidazoleglycerol-phosphate synthase activity"/>
    <property type="evidence" value="ECO:0007669"/>
    <property type="project" value="UniProtKB-UniRule"/>
</dbReference>
<proteinExistence type="inferred from homology"/>
<evidence type="ECO:0000256" key="4">
    <source>
        <dbReference type="ARBA" id="ARBA00022605"/>
    </source>
</evidence>
<comment type="pathway">
    <text evidence="1 9">Amino-acid biosynthesis; L-histidine biosynthesis; L-histidine from 5-phospho-alpha-D-ribose 1-diphosphate: step 5/9.</text>
</comment>
<dbReference type="GO" id="GO:0000105">
    <property type="term" value="P:L-histidine biosynthetic process"/>
    <property type="evidence" value="ECO:0007669"/>
    <property type="project" value="UniProtKB-UniRule"/>
</dbReference>
<evidence type="ECO:0000256" key="9">
    <source>
        <dbReference type="HAMAP-Rule" id="MF_01013"/>
    </source>
</evidence>
<dbReference type="EMBL" id="CP037899">
    <property type="protein sequence ID" value="QDQ43273.1"/>
    <property type="molecule type" value="Genomic_DNA"/>
</dbReference>
<evidence type="ECO:0000256" key="7">
    <source>
        <dbReference type="ARBA" id="ARBA00025475"/>
    </source>
</evidence>
<feature type="active site" evidence="9">
    <location>
        <position position="135"/>
    </location>
</feature>
<comment type="subunit">
    <text evidence="3 9">Heterodimer of HisH and HisF.</text>
</comment>
<protein>
    <recommendedName>
        <fullName evidence="9">Imidazole glycerol phosphate synthase subunit HisF</fullName>
        <ecNumber evidence="9">4.3.2.10</ecNumber>
    </recommendedName>
    <alternativeName>
        <fullName evidence="9">IGP synthase cyclase subunit</fullName>
    </alternativeName>
    <alternativeName>
        <fullName evidence="9">IGP synthase subunit HisF</fullName>
    </alternativeName>
    <alternativeName>
        <fullName evidence="9">ImGP synthase subunit HisF</fullName>
        <shortName evidence="9">IGPS subunit HisF</shortName>
    </alternativeName>
</protein>
<comment type="subcellular location">
    <subcellularLocation>
        <location evidence="9">Cytoplasm</location>
    </subcellularLocation>
</comment>
<accession>A0A0C1URI3</accession>
<evidence type="ECO:0000256" key="10">
    <source>
        <dbReference type="RuleBase" id="RU003657"/>
    </source>
</evidence>
<evidence type="ECO:0000313" key="14">
    <source>
        <dbReference type="Proteomes" id="UP000315925"/>
    </source>
</evidence>
<gene>
    <name evidence="9" type="primary">hisF</name>
    <name evidence="11" type="ORF">A946_06065</name>
    <name evidence="12" type="ORF">kam1_2065</name>
</gene>
<keyword evidence="5 9" id="KW-0368">Histidine biosynthesis</keyword>
<organism evidence="12 14">
    <name type="scientific">Methylacidiphilum kamchatkense Kam1</name>
    <dbReference type="NCBI Taxonomy" id="1202785"/>
    <lineage>
        <taxon>Bacteria</taxon>
        <taxon>Pseudomonadati</taxon>
        <taxon>Verrucomicrobiota</taxon>
        <taxon>Methylacidiphilae</taxon>
        <taxon>Methylacidiphilales</taxon>
        <taxon>Methylacidiphilaceae</taxon>
        <taxon>Methylacidiphilum (ex Ratnadevi et al. 2023)</taxon>
    </lineage>
</organism>
<dbReference type="Gene3D" id="3.20.20.70">
    <property type="entry name" value="Aldolase class I"/>
    <property type="match status" value="1"/>
</dbReference>
<dbReference type="OrthoDB" id="9781903at2"/>
<evidence type="ECO:0000313" key="13">
    <source>
        <dbReference type="Proteomes" id="UP000031594"/>
    </source>
</evidence>
<dbReference type="KEGG" id="mkc:kam1_2065"/>
<dbReference type="GO" id="GO:0005737">
    <property type="term" value="C:cytoplasm"/>
    <property type="evidence" value="ECO:0007669"/>
    <property type="project" value="UniProtKB-SubCell"/>
</dbReference>
<dbReference type="InterPro" id="IPR050064">
    <property type="entry name" value="IGPS_HisA/HisF"/>
</dbReference>
<dbReference type="HAMAP" id="MF_01013">
    <property type="entry name" value="HisF"/>
    <property type="match status" value="1"/>
</dbReference>
<dbReference type="NCBIfam" id="TIGR00735">
    <property type="entry name" value="hisF"/>
    <property type="match status" value="1"/>
</dbReference>
<evidence type="ECO:0000256" key="3">
    <source>
        <dbReference type="ARBA" id="ARBA00011152"/>
    </source>
</evidence>
<comment type="function">
    <text evidence="7 9">IGPS catalyzes the conversion of PRFAR and glutamine to IGP, AICAR and glutamate. The HisF subunit catalyzes the cyclization activity that produces IGP and AICAR from PRFAR using the ammonia provided by the HisH subunit.</text>
</comment>
<dbReference type="PANTHER" id="PTHR21235:SF2">
    <property type="entry name" value="IMIDAZOLE GLYCEROL PHOSPHATE SYNTHASE HISHF"/>
    <property type="match status" value="1"/>
</dbReference>
<reference evidence="11 13" key="1">
    <citation type="submission" date="2014-08" db="EMBL/GenBank/DDBJ databases">
        <title>Methylacidiphilum kamchatkense strain Kam1 draft genome sequence.</title>
        <authorList>
            <person name="Birkeland N.-K."/>
            <person name="Erikstad H.A."/>
        </authorList>
    </citation>
    <scope>NUCLEOTIDE SEQUENCE [LARGE SCALE GENOMIC DNA]</scope>
    <source>
        <strain evidence="11 13">Kam1</strain>
    </source>
</reference>
<evidence type="ECO:0000256" key="8">
    <source>
        <dbReference type="ARBA" id="ARBA00047838"/>
    </source>
</evidence>
<evidence type="ECO:0000256" key="6">
    <source>
        <dbReference type="ARBA" id="ARBA00023239"/>
    </source>
</evidence>
<keyword evidence="13" id="KW-1185">Reference proteome</keyword>
<dbReference type="EMBL" id="JQNX01000004">
    <property type="protein sequence ID" value="KIE58458.1"/>
    <property type="molecule type" value="Genomic_DNA"/>
</dbReference>
<evidence type="ECO:0000256" key="5">
    <source>
        <dbReference type="ARBA" id="ARBA00023102"/>
    </source>
</evidence>
<dbReference type="CDD" id="cd04731">
    <property type="entry name" value="HisF"/>
    <property type="match status" value="1"/>
</dbReference>
<name>A0A0C1URI3_9BACT</name>
<dbReference type="UniPathway" id="UPA00031">
    <property type="reaction ID" value="UER00010"/>
</dbReference>
<keyword evidence="9" id="KW-0963">Cytoplasm</keyword>
<dbReference type="Proteomes" id="UP000031594">
    <property type="component" value="Unassembled WGS sequence"/>
</dbReference>
<dbReference type="InterPro" id="IPR004651">
    <property type="entry name" value="HisF"/>
</dbReference>
<dbReference type="InterPro" id="IPR006062">
    <property type="entry name" value="His_biosynth"/>
</dbReference>
<dbReference type="InterPro" id="IPR011060">
    <property type="entry name" value="RibuloseP-bd_barrel"/>
</dbReference>
<comment type="similarity">
    <text evidence="2 9 10">Belongs to the HisA/HisF family.</text>
</comment>
<comment type="catalytic activity">
    <reaction evidence="8 9">
        <text>5-[(5-phospho-1-deoxy-D-ribulos-1-ylimino)methylamino]-1-(5-phospho-beta-D-ribosyl)imidazole-4-carboxamide + L-glutamine = D-erythro-1-(imidazol-4-yl)glycerol 3-phosphate + 5-amino-1-(5-phospho-beta-D-ribosyl)imidazole-4-carboxamide + L-glutamate + H(+)</text>
        <dbReference type="Rhea" id="RHEA:24793"/>
        <dbReference type="ChEBI" id="CHEBI:15378"/>
        <dbReference type="ChEBI" id="CHEBI:29985"/>
        <dbReference type="ChEBI" id="CHEBI:58278"/>
        <dbReference type="ChEBI" id="CHEBI:58359"/>
        <dbReference type="ChEBI" id="CHEBI:58475"/>
        <dbReference type="ChEBI" id="CHEBI:58525"/>
        <dbReference type="EC" id="4.3.2.10"/>
    </reaction>
</comment>
<keyword evidence="4 9" id="KW-0028">Amino-acid biosynthesis</keyword>
<feature type="active site" evidence="9">
    <location>
        <position position="11"/>
    </location>
</feature>
<evidence type="ECO:0000256" key="1">
    <source>
        <dbReference type="ARBA" id="ARBA00005091"/>
    </source>
</evidence>